<evidence type="ECO:0000313" key="2">
    <source>
        <dbReference type="Proteomes" id="UP000184314"/>
    </source>
</evidence>
<dbReference type="AlphaFoldDB" id="A0A1M6UUJ0"/>
<organism evidence="1 2">
    <name type="scientific">Maribacter aquivivus</name>
    <dbReference type="NCBI Taxonomy" id="228958"/>
    <lineage>
        <taxon>Bacteria</taxon>
        <taxon>Pseudomonadati</taxon>
        <taxon>Bacteroidota</taxon>
        <taxon>Flavobacteriia</taxon>
        <taxon>Flavobacteriales</taxon>
        <taxon>Flavobacteriaceae</taxon>
        <taxon>Maribacter</taxon>
    </lineage>
</organism>
<evidence type="ECO:0000313" key="1">
    <source>
        <dbReference type="EMBL" id="SHK72843.1"/>
    </source>
</evidence>
<dbReference type="STRING" id="228958.SAMN04488007_3692"/>
<evidence type="ECO:0008006" key="3">
    <source>
        <dbReference type="Google" id="ProtNLM"/>
    </source>
</evidence>
<gene>
    <name evidence="1" type="ORF">SAMN04488007_3692</name>
</gene>
<name>A0A1M6UUJ0_9FLAO</name>
<proteinExistence type="predicted"/>
<dbReference type="EMBL" id="FQZX01000004">
    <property type="protein sequence ID" value="SHK72843.1"/>
    <property type="molecule type" value="Genomic_DNA"/>
</dbReference>
<protein>
    <recommendedName>
        <fullName evidence="3">GTPase</fullName>
    </recommendedName>
</protein>
<dbReference type="Proteomes" id="UP000184314">
    <property type="component" value="Unassembled WGS sequence"/>
</dbReference>
<accession>A0A1M6UUJ0</accession>
<reference evidence="2" key="1">
    <citation type="submission" date="2016-11" db="EMBL/GenBank/DDBJ databases">
        <authorList>
            <person name="Varghese N."/>
            <person name="Submissions S."/>
        </authorList>
    </citation>
    <scope>NUCLEOTIDE SEQUENCE [LARGE SCALE GENOMIC DNA]</scope>
    <source>
        <strain evidence="2">DSM 16478</strain>
    </source>
</reference>
<keyword evidence="2" id="KW-1185">Reference proteome</keyword>
<sequence>MYSLLYFYDQKIMSKKILFIYNANSDAGSKMLDFAHKIINPATYNCALCSLTFGSFTENKQWKTFRESLLAKDYELEFFHKDEFQEKYKSKFGHKFTFPIILMETDHDLEVLLSSEKMNAMETVEELISSVGSLVGDASFQ</sequence>